<dbReference type="eggNOG" id="COG0366">
    <property type="taxonomic scope" value="Bacteria"/>
</dbReference>
<evidence type="ECO:0000256" key="1">
    <source>
        <dbReference type="ARBA" id="ARBA00008061"/>
    </source>
</evidence>
<dbReference type="SUPFAM" id="SSF51445">
    <property type="entry name" value="(Trans)glycosidases"/>
    <property type="match status" value="1"/>
</dbReference>
<dbReference type="Pfam" id="PF00128">
    <property type="entry name" value="Alpha-amylase"/>
    <property type="match status" value="1"/>
</dbReference>
<dbReference type="Gene3D" id="3.90.400.10">
    <property type="entry name" value="Oligo-1,6-glucosidase, Domain 2"/>
    <property type="match status" value="1"/>
</dbReference>
<sequence length="558" mass="61459">MDQVVTAATPTSSHPGAEWWRSAVIYQIYPRSFADSDGDGMGDLPGIAARLPHVARLGVDAVWLSPFYRSPQADGGYDVADYRDVDPLFGTLADFDRLLQRAHALGLRVIVDLVPNHSSDEHPWFQAALRTPPGSPERARYIFRDGRGPGGEVPPNDWRSVFGGSAWSRAPGDRQWYLHLFDRRQPDFDWGHPEVRAEFEGILRFWLDRGVDGFRVDVAHGLVKAPGLPEWSGQATMIEGEERRDMGPMWDQEEVHAIYRDWHRVLAAYPGDRMMVAEAWVKPQSRLARYVRPDEMHQAFNFDYLTALWDAAELRQVIDASLQAAAAVGAPTTWVLSNHDTVRHASRYGLAVPGSRPLGIDAAGEQPDEALGLRRARAMALLTLALPGSAYIYQGEELGLPEHTTLEARHRQDPSFFRTGGVETGRDGCRVPIPWEAEAPGFGFGPTAATWLPQPEGFRAYAADRQEGVPDSTLELYRRLLRLRREHGLGRGELAWEAGAPCVLTLRNGAVRAVINLGDAPVPLPAGRVLAASLPLASLPLEGAAELPGNAAAWLEAG</sequence>
<dbReference type="PANTHER" id="PTHR10357:SF179">
    <property type="entry name" value="NEUTRAL AND BASIC AMINO ACID TRANSPORT PROTEIN RBAT"/>
    <property type="match status" value="1"/>
</dbReference>
<dbReference type="Proteomes" id="UP000185494">
    <property type="component" value="Chromosome 1"/>
</dbReference>
<dbReference type="CDD" id="cd11332">
    <property type="entry name" value="AmyAc_OligoGlu_TS"/>
    <property type="match status" value="1"/>
</dbReference>
<comment type="similarity">
    <text evidence="1">Belongs to the glycosyl hydrolase 13 family.</text>
</comment>
<evidence type="ECO:0000259" key="3">
    <source>
        <dbReference type="SMART" id="SM00642"/>
    </source>
</evidence>
<proteinExistence type="inferred from homology"/>
<dbReference type="InterPro" id="IPR006047">
    <property type="entry name" value="GH13_cat_dom"/>
</dbReference>
<dbReference type="GO" id="GO:0009313">
    <property type="term" value="P:oligosaccharide catabolic process"/>
    <property type="evidence" value="ECO:0007669"/>
    <property type="project" value="TreeGrafter"/>
</dbReference>
<gene>
    <name evidence="4" type="ORF">RGI145_12040</name>
</gene>
<dbReference type="AlphaFoldDB" id="A0A1L7AG75"/>
<feature type="domain" description="Glycosyl hydrolase family 13 catalytic" evidence="3">
    <location>
        <begin position="27"/>
        <end position="430"/>
    </location>
</feature>
<evidence type="ECO:0000313" key="5">
    <source>
        <dbReference type="Proteomes" id="UP000185494"/>
    </source>
</evidence>
<dbReference type="Gene3D" id="3.20.20.80">
    <property type="entry name" value="Glycosidases"/>
    <property type="match status" value="1"/>
</dbReference>
<dbReference type="InterPro" id="IPR045857">
    <property type="entry name" value="O16G_dom_2"/>
</dbReference>
<evidence type="ECO:0000256" key="2">
    <source>
        <dbReference type="ARBA" id="ARBA00023180"/>
    </source>
</evidence>
<dbReference type="GO" id="GO:0004556">
    <property type="term" value="F:alpha-amylase activity"/>
    <property type="evidence" value="ECO:0007669"/>
    <property type="project" value="TreeGrafter"/>
</dbReference>
<dbReference type="STRING" id="257708.RGI145_12040"/>
<reference evidence="4 5" key="1">
    <citation type="submission" date="2016-05" db="EMBL/GenBank/DDBJ databases">
        <title>Complete Genome and Methylome Analysis of Psychrotrophic Bacterial Isolates from Antarctic Lake Untersee.</title>
        <authorList>
            <person name="Fomenkov A."/>
            <person name="Akimov V.N."/>
            <person name="Vasilyeva L.V."/>
            <person name="Andersen D."/>
            <person name="Vincze T."/>
            <person name="Roberts R.J."/>
        </authorList>
    </citation>
    <scope>NUCLEOTIDE SEQUENCE [LARGE SCALE GENOMIC DNA]</scope>
    <source>
        <strain evidence="4 5">U14-5</strain>
    </source>
</reference>
<accession>A0A1L7AG75</accession>
<keyword evidence="2" id="KW-0325">Glycoprotein</keyword>
<dbReference type="InterPro" id="IPR017853">
    <property type="entry name" value="GH"/>
</dbReference>
<dbReference type="SMART" id="SM00642">
    <property type="entry name" value="Aamy"/>
    <property type="match status" value="1"/>
</dbReference>
<dbReference type="RefSeq" id="WP_075798553.1">
    <property type="nucleotide sequence ID" value="NZ_CP015583.1"/>
</dbReference>
<dbReference type="PANTHER" id="PTHR10357">
    <property type="entry name" value="ALPHA-AMYLASE FAMILY MEMBER"/>
    <property type="match status" value="1"/>
</dbReference>
<name>A0A1L7AG75_9PROT</name>
<dbReference type="EMBL" id="CP015583">
    <property type="protein sequence ID" value="APT57731.1"/>
    <property type="molecule type" value="Genomic_DNA"/>
</dbReference>
<evidence type="ECO:0000313" key="4">
    <source>
        <dbReference type="EMBL" id="APT57731.1"/>
    </source>
</evidence>
<protein>
    <submittedName>
        <fullName evidence="4">Alpha-amylase</fullName>
    </submittedName>
</protein>
<dbReference type="KEGG" id="rgi:RGI145_12040"/>
<dbReference type="FunFam" id="3.90.400.10:FF:000001">
    <property type="entry name" value="Maltase A3, isoform A"/>
    <property type="match status" value="1"/>
</dbReference>
<organism evidence="4 5">
    <name type="scientific">Roseomonas gilardii</name>
    <dbReference type="NCBI Taxonomy" id="257708"/>
    <lineage>
        <taxon>Bacteria</taxon>
        <taxon>Pseudomonadati</taxon>
        <taxon>Pseudomonadota</taxon>
        <taxon>Alphaproteobacteria</taxon>
        <taxon>Acetobacterales</taxon>
        <taxon>Roseomonadaceae</taxon>
        <taxon>Roseomonas</taxon>
    </lineage>
</organism>